<reference evidence="1 2" key="1">
    <citation type="submission" date="2022-12" db="EMBL/GenBank/DDBJ databases">
        <title>Chromosome-level genome assembly of true bugs.</title>
        <authorList>
            <person name="Ma L."/>
            <person name="Li H."/>
        </authorList>
    </citation>
    <scope>NUCLEOTIDE SEQUENCE [LARGE SCALE GENOMIC DNA]</scope>
    <source>
        <strain evidence="1">Lab_2022b</strain>
    </source>
</reference>
<evidence type="ECO:0000313" key="1">
    <source>
        <dbReference type="EMBL" id="KAK9502856.1"/>
    </source>
</evidence>
<keyword evidence="2" id="KW-1185">Reference proteome</keyword>
<dbReference type="Proteomes" id="UP001461498">
    <property type="component" value="Unassembled WGS sequence"/>
</dbReference>
<evidence type="ECO:0000313" key="2">
    <source>
        <dbReference type="Proteomes" id="UP001461498"/>
    </source>
</evidence>
<proteinExistence type="predicted"/>
<name>A0AAW1CWM5_9HEMI</name>
<organism evidence="1 2">
    <name type="scientific">Rhynocoris fuscipes</name>
    <dbReference type="NCBI Taxonomy" id="488301"/>
    <lineage>
        <taxon>Eukaryota</taxon>
        <taxon>Metazoa</taxon>
        <taxon>Ecdysozoa</taxon>
        <taxon>Arthropoda</taxon>
        <taxon>Hexapoda</taxon>
        <taxon>Insecta</taxon>
        <taxon>Pterygota</taxon>
        <taxon>Neoptera</taxon>
        <taxon>Paraneoptera</taxon>
        <taxon>Hemiptera</taxon>
        <taxon>Heteroptera</taxon>
        <taxon>Panheteroptera</taxon>
        <taxon>Cimicomorpha</taxon>
        <taxon>Reduviidae</taxon>
        <taxon>Harpactorinae</taxon>
        <taxon>Harpactorini</taxon>
        <taxon>Rhynocoris</taxon>
    </lineage>
</organism>
<sequence>MPFSAEIFAELIAAQVQAQLKAIYLTNRNTMNGKRKENEQNIEMADSTTNLDDFNRKVKMFQVPEVSYCSLADFK</sequence>
<protein>
    <submittedName>
        <fullName evidence="1">Uncharacterized protein</fullName>
    </submittedName>
</protein>
<gene>
    <name evidence="1" type="ORF">O3M35_011550</name>
</gene>
<accession>A0AAW1CWM5</accession>
<comment type="caution">
    <text evidence="1">The sequence shown here is derived from an EMBL/GenBank/DDBJ whole genome shotgun (WGS) entry which is preliminary data.</text>
</comment>
<dbReference type="AlphaFoldDB" id="A0AAW1CWM5"/>
<dbReference type="EMBL" id="JAPXFL010000008">
    <property type="protein sequence ID" value="KAK9502856.1"/>
    <property type="molecule type" value="Genomic_DNA"/>
</dbReference>